<reference evidence="2" key="1">
    <citation type="submission" date="2016-10" db="EMBL/GenBank/DDBJ databases">
        <authorList>
            <person name="Varghese N."/>
            <person name="Submissions S."/>
        </authorList>
    </citation>
    <scope>NUCLEOTIDE SEQUENCE [LARGE SCALE GENOMIC DNA]</scope>
    <source>
        <strain evidence="2">DSM 19684</strain>
    </source>
</reference>
<protein>
    <submittedName>
        <fullName evidence="1">Uncharacterized protein</fullName>
    </submittedName>
</protein>
<keyword evidence="2" id="KW-1185">Reference proteome</keyword>
<organism evidence="1 2">
    <name type="scientific">Epilithonimonas hungarica</name>
    <dbReference type="NCBI Taxonomy" id="454006"/>
    <lineage>
        <taxon>Bacteria</taxon>
        <taxon>Pseudomonadati</taxon>
        <taxon>Bacteroidota</taxon>
        <taxon>Flavobacteriia</taxon>
        <taxon>Flavobacteriales</taxon>
        <taxon>Weeksellaceae</taxon>
        <taxon>Chryseobacterium group</taxon>
        <taxon>Epilithonimonas</taxon>
    </lineage>
</organism>
<sequence>MEIKYLFTEPKGSVRDTKKNTNRKILKIQMTVKTQTKKS</sequence>
<evidence type="ECO:0000313" key="2">
    <source>
        <dbReference type="Proteomes" id="UP000199203"/>
    </source>
</evidence>
<dbReference type="EMBL" id="FNBH01000001">
    <property type="protein sequence ID" value="SDF25776.1"/>
    <property type="molecule type" value="Genomic_DNA"/>
</dbReference>
<name>A0A1G7JLL8_9FLAO</name>
<dbReference type="Proteomes" id="UP000199203">
    <property type="component" value="Unassembled WGS sequence"/>
</dbReference>
<dbReference type="AlphaFoldDB" id="A0A1G7JLL8"/>
<gene>
    <name evidence="1" type="ORF">SAMN05421825_1421</name>
</gene>
<accession>A0A1G7JLL8</accession>
<evidence type="ECO:0000313" key="1">
    <source>
        <dbReference type="EMBL" id="SDF25776.1"/>
    </source>
</evidence>
<proteinExistence type="predicted"/>